<dbReference type="RefSeq" id="WP_106335239.1">
    <property type="nucleotide sequence ID" value="NZ_PVZS01000003.1"/>
</dbReference>
<reference evidence="3" key="1">
    <citation type="submission" date="2018-03" db="EMBL/GenBank/DDBJ databases">
        <authorList>
            <person name="Sun L."/>
            <person name="Liu H."/>
            <person name="Chen W."/>
            <person name="Huang K."/>
            <person name="Liu W."/>
            <person name="Gao X."/>
        </authorList>
    </citation>
    <scope>NUCLEOTIDE SEQUENCE [LARGE SCALE GENOMIC DNA]</scope>
    <source>
        <strain evidence="3">SH9</strain>
    </source>
</reference>
<evidence type="ECO:0000313" key="2">
    <source>
        <dbReference type="EMBL" id="PSC06324.1"/>
    </source>
</evidence>
<dbReference type="OrthoDB" id="9780765at2"/>
<sequence>MRDVFPGYDVLNKRDTPSWNEQTRAVIERRLAITDEPRFFDAREWAVLKALCARIVPQPEGRASPVPVAAMVDHKALEDARDGFRHIDLPALGEAWRRGLAALDAEAQSADGASFDALAPERQDALIRAMEGGSLKHAAWGGMPCDLFFRMRVIPDVVKSYYAHPTAWSEIGFGGPASPRGYVRMDFDARDPWEAAEAKPGQENEALRENLRVGR</sequence>
<gene>
    <name evidence="2" type="ORF">SLNSH_03285</name>
</gene>
<dbReference type="Pfam" id="PF13618">
    <property type="entry name" value="Gluconate_2-dh3"/>
    <property type="match status" value="1"/>
</dbReference>
<name>A0A2T1HXI3_9HYPH</name>
<dbReference type="InterPro" id="IPR027056">
    <property type="entry name" value="Gluconate_2DH_su3"/>
</dbReference>
<accession>A0A2T1HXI3</accession>
<proteinExistence type="predicted"/>
<keyword evidence="3" id="KW-1185">Reference proteome</keyword>
<dbReference type="AlphaFoldDB" id="A0A2T1HXI3"/>
<comment type="caution">
    <text evidence="2">The sequence shown here is derived from an EMBL/GenBank/DDBJ whole genome shotgun (WGS) entry which is preliminary data.</text>
</comment>
<protein>
    <submittedName>
        <fullName evidence="2">Gluconate 2-dehydrogenase</fullName>
    </submittedName>
</protein>
<dbReference type="Proteomes" id="UP000239772">
    <property type="component" value="Unassembled WGS sequence"/>
</dbReference>
<evidence type="ECO:0000313" key="3">
    <source>
        <dbReference type="Proteomes" id="UP000239772"/>
    </source>
</evidence>
<organism evidence="2 3">
    <name type="scientific">Alsobacter soli</name>
    <dbReference type="NCBI Taxonomy" id="2109933"/>
    <lineage>
        <taxon>Bacteria</taxon>
        <taxon>Pseudomonadati</taxon>
        <taxon>Pseudomonadota</taxon>
        <taxon>Alphaproteobacteria</taxon>
        <taxon>Hyphomicrobiales</taxon>
        <taxon>Alsobacteraceae</taxon>
        <taxon>Alsobacter</taxon>
    </lineage>
</organism>
<dbReference type="EMBL" id="PVZS01000003">
    <property type="protein sequence ID" value="PSC06324.1"/>
    <property type="molecule type" value="Genomic_DNA"/>
</dbReference>
<feature type="region of interest" description="Disordered" evidence="1">
    <location>
        <begin position="195"/>
        <end position="215"/>
    </location>
</feature>
<evidence type="ECO:0000256" key="1">
    <source>
        <dbReference type="SAM" id="MobiDB-lite"/>
    </source>
</evidence>